<dbReference type="RefSeq" id="WP_007324675.1">
    <property type="nucleotide sequence ID" value="NZ_AFAR01000041.1"/>
</dbReference>
<comment type="caution">
    <text evidence="1">The sequence shown here is derived from an EMBL/GenBank/DDBJ whole genome shotgun (WGS) entry which is preliminary data.</text>
</comment>
<evidence type="ECO:0000313" key="1">
    <source>
        <dbReference type="EMBL" id="EGF29299.1"/>
    </source>
</evidence>
<proteinExistence type="predicted"/>
<name>F2AM08_RHOBT</name>
<dbReference type="AlphaFoldDB" id="F2AM08"/>
<dbReference type="Proteomes" id="UP000006222">
    <property type="component" value="Unassembled WGS sequence"/>
</dbReference>
<organism evidence="1 2">
    <name type="scientific">Rhodopirellula baltica WH47</name>
    <dbReference type="NCBI Taxonomy" id="991778"/>
    <lineage>
        <taxon>Bacteria</taxon>
        <taxon>Pseudomonadati</taxon>
        <taxon>Planctomycetota</taxon>
        <taxon>Planctomycetia</taxon>
        <taxon>Pirellulales</taxon>
        <taxon>Pirellulaceae</taxon>
        <taxon>Rhodopirellula</taxon>
    </lineage>
</organism>
<evidence type="ECO:0000313" key="2">
    <source>
        <dbReference type="Proteomes" id="UP000006222"/>
    </source>
</evidence>
<dbReference type="EMBL" id="AFAR01000041">
    <property type="protein sequence ID" value="EGF29299.1"/>
    <property type="molecule type" value="Genomic_DNA"/>
</dbReference>
<sequence length="102" mass="10813">MSNDPGDLNETDGKPRLAEGGYYVAADDDWAADGHYVVNINDVINVGDHADPGRLNGCCGLDGCDGVNTICCNGHDVAIRRTDCWMPHYVSFVPALVTTGDG</sequence>
<gene>
    <name evidence="1" type="ORF">RBWH47_05567</name>
</gene>
<protein>
    <submittedName>
        <fullName evidence="1">Uncharacterized protein</fullName>
    </submittedName>
</protein>
<reference evidence="1 2" key="1">
    <citation type="journal article" date="2013" name="Mar. Genomics">
        <title>Expression of sulfatases in Rhodopirellula baltica and the diversity of sulfatases in the genus Rhodopirellula.</title>
        <authorList>
            <person name="Wegner C.E."/>
            <person name="Richter-Heitmann T."/>
            <person name="Klindworth A."/>
            <person name="Klockow C."/>
            <person name="Richter M."/>
            <person name="Achstetter T."/>
            <person name="Glockner F.O."/>
            <person name="Harder J."/>
        </authorList>
    </citation>
    <scope>NUCLEOTIDE SEQUENCE [LARGE SCALE GENOMIC DNA]</scope>
    <source>
        <strain evidence="1 2">WH47</strain>
    </source>
</reference>
<dbReference type="PATRIC" id="fig|991778.3.peg.738"/>
<accession>F2AM08</accession>